<dbReference type="CDD" id="cd04301">
    <property type="entry name" value="NAT_SF"/>
    <property type="match status" value="1"/>
</dbReference>
<dbReference type="Proteomes" id="UP000654947">
    <property type="component" value="Unassembled WGS sequence"/>
</dbReference>
<dbReference type="RefSeq" id="WP_017575254.1">
    <property type="nucleotide sequence ID" value="NZ_BMXL01000001.1"/>
</dbReference>
<keyword evidence="2" id="KW-0012">Acyltransferase</keyword>
<comment type="caution">
    <text evidence="4">The sequence shown here is derived from an EMBL/GenBank/DDBJ whole genome shotgun (WGS) entry which is preliminary data.</text>
</comment>
<reference evidence="4 5" key="1">
    <citation type="journal article" date="2014" name="Int. J. Syst. Evol. Microbiol.">
        <title>Complete genome sequence of Corynebacterium casei LMG S-19264T (=DSM 44701T), isolated from a smear-ripened cheese.</title>
        <authorList>
            <consortium name="US DOE Joint Genome Institute (JGI-PGF)"/>
            <person name="Walter F."/>
            <person name="Albersmeier A."/>
            <person name="Kalinowski J."/>
            <person name="Ruckert C."/>
        </authorList>
    </citation>
    <scope>NUCLEOTIDE SEQUENCE [LARGE SCALE GENOMIC DNA]</scope>
    <source>
        <strain evidence="4 5">KCTC 19473</strain>
    </source>
</reference>
<dbReference type="AlphaFoldDB" id="A0A919CE00"/>
<dbReference type="PANTHER" id="PTHR43800">
    <property type="entry name" value="PEPTIDYL-LYSINE N-ACETYLTRANSFERASE YJAB"/>
    <property type="match status" value="1"/>
</dbReference>
<sequence>MRVRVRDMRAEDEEAVAAVNLAAGRMFDEAGVELPPDDPAETLARAGAVLVAEDPGSGRVVGSAAVGTVDGALHLEELAVDPAVGRRGVGSRLLEEVCARAHGQGRPAVTLTTFRDLSWNGPWYARRGFREVHEAEWGPQLRRVWGEEAPIRVAPRVVMRRELRRTWMC</sequence>
<dbReference type="EMBL" id="BMXL01000001">
    <property type="protein sequence ID" value="GHD14400.1"/>
    <property type="molecule type" value="Genomic_DNA"/>
</dbReference>
<evidence type="ECO:0000313" key="4">
    <source>
        <dbReference type="EMBL" id="GHD14400.1"/>
    </source>
</evidence>
<evidence type="ECO:0000259" key="3">
    <source>
        <dbReference type="PROSITE" id="PS51186"/>
    </source>
</evidence>
<organism evidence="4 5">
    <name type="scientific">Nocardiopsis kunsanensis</name>
    <dbReference type="NCBI Taxonomy" id="141693"/>
    <lineage>
        <taxon>Bacteria</taxon>
        <taxon>Bacillati</taxon>
        <taxon>Actinomycetota</taxon>
        <taxon>Actinomycetes</taxon>
        <taxon>Streptosporangiales</taxon>
        <taxon>Nocardiopsidaceae</taxon>
        <taxon>Nocardiopsis</taxon>
    </lineage>
</organism>
<evidence type="ECO:0000313" key="5">
    <source>
        <dbReference type="Proteomes" id="UP000654947"/>
    </source>
</evidence>
<dbReference type="GO" id="GO:0016747">
    <property type="term" value="F:acyltransferase activity, transferring groups other than amino-acyl groups"/>
    <property type="evidence" value="ECO:0007669"/>
    <property type="project" value="InterPro"/>
</dbReference>
<name>A0A919CE00_9ACTN</name>
<keyword evidence="5" id="KW-1185">Reference proteome</keyword>
<keyword evidence="1" id="KW-0808">Transferase</keyword>
<feature type="domain" description="N-acetyltransferase" evidence="3">
    <location>
        <begin position="3"/>
        <end position="164"/>
    </location>
</feature>
<gene>
    <name evidence="4" type="ORF">GCM10007147_00400</name>
</gene>
<evidence type="ECO:0000256" key="2">
    <source>
        <dbReference type="ARBA" id="ARBA00023315"/>
    </source>
</evidence>
<dbReference type="Gene3D" id="3.40.630.30">
    <property type="match status" value="1"/>
</dbReference>
<dbReference type="PROSITE" id="PS51186">
    <property type="entry name" value="GNAT"/>
    <property type="match status" value="1"/>
</dbReference>
<dbReference type="InterPro" id="IPR000182">
    <property type="entry name" value="GNAT_dom"/>
</dbReference>
<dbReference type="SUPFAM" id="SSF55729">
    <property type="entry name" value="Acyl-CoA N-acyltransferases (Nat)"/>
    <property type="match status" value="1"/>
</dbReference>
<protein>
    <submittedName>
        <fullName evidence="4">N-acetyltransferase</fullName>
    </submittedName>
</protein>
<proteinExistence type="predicted"/>
<dbReference type="Pfam" id="PF13508">
    <property type="entry name" value="Acetyltransf_7"/>
    <property type="match status" value="1"/>
</dbReference>
<dbReference type="InterPro" id="IPR016181">
    <property type="entry name" value="Acyl_CoA_acyltransferase"/>
</dbReference>
<evidence type="ECO:0000256" key="1">
    <source>
        <dbReference type="ARBA" id="ARBA00022679"/>
    </source>
</evidence>
<dbReference type="PANTHER" id="PTHR43800:SF1">
    <property type="entry name" value="PEPTIDYL-LYSINE N-ACETYLTRANSFERASE YJAB"/>
    <property type="match status" value="1"/>
</dbReference>
<accession>A0A919CE00</accession>